<keyword evidence="1" id="KW-0175">Coiled coil</keyword>
<evidence type="ECO:0000256" key="1">
    <source>
        <dbReference type="SAM" id="Coils"/>
    </source>
</evidence>
<reference evidence="4" key="1">
    <citation type="submission" date="2016-06" db="UniProtKB">
        <authorList>
            <consortium name="WormBaseParasite"/>
        </authorList>
    </citation>
    <scope>IDENTIFICATION</scope>
</reference>
<sequence length="429" mass="48733">MYFSRSESLAASLSTLESPCAPSESGVKEAVTRLTADLRHLRKVGAELNNRASELQRQFEAQFNSGLTLSEELKEVLRQLDTERQEKKRMQAELDGYRLLRSASSAQVTDCLLSVSDRLRLQGGRPNCTAEELAERIRFCPSCEEMRVSAYDIARNAPSWSKSDEIIIQNLCVCCLQSLSLGLRSRLERAMADVEELRIELATQLSQGDRTERQRIASRESELLAELEGAKKEIEMLHRRMEQIEDEKDSEAEHLEKLTNKLEKLRQQQARKIAGLQTKTEQQKLAGQHQEKLLTAAKGAIAGVRQKQIRAFVFLTFLCKLLDFRNTLARMLSIDTWTIPNPESIIVQKVQALLCSTQMAAQRQFSQQWMVNPVNRISALIPQSPMRLPALDYSELQSAPFENTFTGRLSGKYMRHSREFQNMTPVGKG</sequence>
<evidence type="ECO:0000313" key="3">
    <source>
        <dbReference type="Proteomes" id="UP000275846"/>
    </source>
</evidence>
<dbReference type="OrthoDB" id="6272106at2759"/>
<evidence type="ECO:0000313" key="4">
    <source>
        <dbReference type="WBParaSite" id="SSLN_0001332401-mRNA-1"/>
    </source>
</evidence>
<keyword evidence="3" id="KW-1185">Reference proteome</keyword>
<dbReference type="EMBL" id="UYSU01037574">
    <property type="protein sequence ID" value="VDL99211.1"/>
    <property type="molecule type" value="Genomic_DNA"/>
</dbReference>
<dbReference type="Proteomes" id="UP000275846">
    <property type="component" value="Unassembled WGS sequence"/>
</dbReference>
<gene>
    <name evidence="2" type="ORF">SSLN_LOCUS12826</name>
</gene>
<organism evidence="4">
    <name type="scientific">Schistocephalus solidus</name>
    <name type="common">Tapeworm</name>
    <dbReference type="NCBI Taxonomy" id="70667"/>
    <lineage>
        <taxon>Eukaryota</taxon>
        <taxon>Metazoa</taxon>
        <taxon>Spiralia</taxon>
        <taxon>Lophotrochozoa</taxon>
        <taxon>Platyhelminthes</taxon>
        <taxon>Cestoda</taxon>
        <taxon>Eucestoda</taxon>
        <taxon>Diphyllobothriidea</taxon>
        <taxon>Diphyllobothriidae</taxon>
        <taxon>Schistocephalus</taxon>
    </lineage>
</organism>
<name>A0A183T8M8_SCHSO</name>
<feature type="coiled-coil region" evidence="1">
    <location>
        <begin position="184"/>
        <end position="275"/>
    </location>
</feature>
<accession>A0A183T8M8</accession>
<proteinExistence type="predicted"/>
<protein>
    <submittedName>
        <fullName evidence="4">Rab GTPase-activating protein 1-like</fullName>
    </submittedName>
</protein>
<evidence type="ECO:0000313" key="2">
    <source>
        <dbReference type="EMBL" id="VDL99211.1"/>
    </source>
</evidence>
<dbReference type="WBParaSite" id="SSLN_0001332401-mRNA-1">
    <property type="protein sequence ID" value="SSLN_0001332401-mRNA-1"/>
    <property type="gene ID" value="SSLN_0001332401"/>
</dbReference>
<reference evidence="2 3" key="2">
    <citation type="submission" date="2018-11" db="EMBL/GenBank/DDBJ databases">
        <authorList>
            <consortium name="Pathogen Informatics"/>
        </authorList>
    </citation>
    <scope>NUCLEOTIDE SEQUENCE [LARGE SCALE GENOMIC DNA]</scope>
    <source>
        <strain evidence="2 3">NST_G2</strain>
    </source>
</reference>
<dbReference type="AlphaFoldDB" id="A0A183T8M8"/>
<feature type="coiled-coil region" evidence="1">
    <location>
        <begin position="38"/>
        <end position="100"/>
    </location>
</feature>